<name>A0A2T7DAE0_9POAL</name>
<proteinExistence type="predicted"/>
<evidence type="ECO:0000313" key="1">
    <source>
        <dbReference type="EMBL" id="PUZ52552.1"/>
    </source>
</evidence>
<evidence type="ECO:0000313" key="2">
    <source>
        <dbReference type="Proteomes" id="UP000244336"/>
    </source>
</evidence>
<reference evidence="1 2" key="1">
    <citation type="submission" date="2018-04" db="EMBL/GenBank/DDBJ databases">
        <title>WGS assembly of Panicum hallii var. hallii HAL2.</title>
        <authorList>
            <person name="Lovell J."/>
            <person name="Jenkins J."/>
            <person name="Lowry D."/>
            <person name="Mamidi S."/>
            <person name="Sreedasyam A."/>
            <person name="Weng X."/>
            <person name="Barry K."/>
            <person name="Bonette J."/>
            <person name="Campitelli B."/>
            <person name="Daum C."/>
            <person name="Gordon S."/>
            <person name="Gould B."/>
            <person name="Lipzen A."/>
            <person name="MacQueen A."/>
            <person name="Palacio-Mejia J."/>
            <person name="Plott C."/>
            <person name="Shakirov E."/>
            <person name="Shu S."/>
            <person name="Yoshinaga Y."/>
            <person name="Zane M."/>
            <person name="Rokhsar D."/>
            <person name="Grimwood J."/>
            <person name="Schmutz J."/>
            <person name="Juenger T."/>
        </authorList>
    </citation>
    <scope>NUCLEOTIDE SEQUENCE [LARGE SCALE GENOMIC DNA]</scope>
    <source>
        <strain evidence="2">cv. HAL2</strain>
    </source>
</reference>
<dbReference type="EMBL" id="CM009754">
    <property type="protein sequence ID" value="PUZ52552.1"/>
    <property type="molecule type" value="Genomic_DNA"/>
</dbReference>
<organism evidence="1 2">
    <name type="scientific">Panicum hallii var. hallii</name>
    <dbReference type="NCBI Taxonomy" id="1504633"/>
    <lineage>
        <taxon>Eukaryota</taxon>
        <taxon>Viridiplantae</taxon>
        <taxon>Streptophyta</taxon>
        <taxon>Embryophyta</taxon>
        <taxon>Tracheophyta</taxon>
        <taxon>Spermatophyta</taxon>
        <taxon>Magnoliopsida</taxon>
        <taxon>Liliopsida</taxon>
        <taxon>Poales</taxon>
        <taxon>Poaceae</taxon>
        <taxon>PACMAD clade</taxon>
        <taxon>Panicoideae</taxon>
        <taxon>Panicodae</taxon>
        <taxon>Paniceae</taxon>
        <taxon>Panicinae</taxon>
        <taxon>Panicum</taxon>
        <taxon>Panicum sect. Panicum</taxon>
    </lineage>
</organism>
<dbReference type="Proteomes" id="UP000244336">
    <property type="component" value="Chromosome 6"/>
</dbReference>
<keyword evidence="2" id="KW-1185">Reference proteome</keyword>
<accession>A0A2T7DAE0</accession>
<protein>
    <submittedName>
        <fullName evidence="1">Uncharacterized protein</fullName>
    </submittedName>
</protein>
<gene>
    <name evidence="1" type="ORF">GQ55_6G279900</name>
</gene>
<dbReference type="AlphaFoldDB" id="A0A2T7DAE0"/>
<dbReference type="Gramene" id="PUZ52552">
    <property type="protein sequence ID" value="PUZ52552"/>
    <property type="gene ID" value="GQ55_6G279900"/>
</dbReference>
<sequence>MLKRELVPGGAAARRAVFQLIEPQEPDGLLRAGLTLLNYLPDATMAVGTGVVFAAKVVDLEPMGLMA</sequence>